<name>A0A0W0GEI0_MONRR</name>
<evidence type="ECO:0000313" key="1">
    <source>
        <dbReference type="EMBL" id="KTB46966.1"/>
    </source>
</evidence>
<reference evidence="1 2" key="1">
    <citation type="submission" date="2015-12" db="EMBL/GenBank/DDBJ databases">
        <title>Draft genome sequence of Moniliophthora roreri, the causal agent of frosty pod rot of cacao.</title>
        <authorList>
            <person name="Aime M.C."/>
            <person name="Diaz-Valderrama J.R."/>
            <person name="Kijpornyongpan T."/>
            <person name="Phillips-Mora W."/>
        </authorList>
    </citation>
    <scope>NUCLEOTIDE SEQUENCE [LARGE SCALE GENOMIC DNA]</scope>
    <source>
        <strain evidence="1 2">MCA 2952</strain>
    </source>
</reference>
<organism evidence="1 2">
    <name type="scientific">Moniliophthora roreri</name>
    <name type="common">Frosty pod rot fungus</name>
    <name type="synonym">Monilia roreri</name>
    <dbReference type="NCBI Taxonomy" id="221103"/>
    <lineage>
        <taxon>Eukaryota</taxon>
        <taxon>Fungi</taxon>
        <taxon>Dikarya</taxon>
        <taxon>Basidiomycota</taxon>
        <taxon>Agaricomycotina</taxon>
        <taxon>Agaricomycetes</taxon>
        <taxon>Agaricomycetidae</taxon>
        <taxon>Agaricales</taxon>
        <taxon>Marasmiineae</taxon>
        <taxon>Marasmiaceae</taxon>
        <taxon>Moniliophthora</taxon>
    </lineage>
</organism>
<sequence length="157" mass="17599">MPESMKFEKLIDFVNTMPTPSQKALHDESDDLRQLKHDIDFDGQEIAGLRMRRTRIQIAPPKNCKIWGVPLDLNHNGRPGSERFVKCSITLPTSPTLEDDIAQSCAAETYVPIDGYSLVPTQAPPTAIMNYAELEKLDEDVKAQDVARSGVSRRSME</sequence>
<evidence type="ECO:0000313" key="2">
    <source>
        <dbReference type="Proteomes" id="UP000054988"/>
    </source>
</evidence>
<accession>A0A0W0GEI0</accession>
<dbReference type="EMBL" id="LATX01000195">
    <property type="protein sequence ID" value="KTB46966.1"/>
    <property type="molecule type" value="Genomic_DNA"/>
</dbReference>
<gene>
    <name evidence="1" type="ORF">WG66_459</name>
</gene>
<comment type="caution">
    <text evidence="1">The sequence shown here is derived from an EMBL/GenBank/DDBJ whole genome shotgun (WGS) entry which is preliminary data.</text>
</comment>
<proteinExistence type="predicted"/>
<dbReference type="AlphaFoldDB" id="A0A0W0GEI0"/>
<dbReference type="Proteomes" id="UP000054988">
    <property type="component" value="Unassembled WGS sequence"/>
</dbReference>
<protein>
    <submittedName>
        <fullName evidence="1">Uncharacterized protein</fullName>
    </submittedName>
</protein>